<dbReference type="GeneID" id="5981489"/>
<dbReference type="Proteomes" id="UP000001055">
    <property type="component" value="Unassembled WGS sequence"/>
</dbReference>
<proteinExistence type="predicted"/>
<protein>
    <submittedName>
        <fullName evidence="1">Uncharacterized protein</fullName>
    </submittedName>
</protein>
<evidence type="ECO:0000313" key="2">
    <source>
        <dbReference type="Proteomes" id="UP000001055"/>
    </source>
</evidence>
<dbReference type="InParanoid" id="Q0U1J7"/>
<name>Q0U1J7_PHANO</name>
<reference evidence="2" key="1">
    <citation type="journal article" date="2007" name="Plant Cell">
        <title>Dothideomycete-plant interactions illuminated by genome sequencing and EST analysis of the wheat pathogen Stagonospora nodorum.</title>
        <authorList>
            <person name="Hane J.K."/>
            <person name="Lowe R.G."/>
            <person name="Solomon P.S."/>
            <person name="Tan K.C."/>
            <person name="Schoch C.L."/>
            <person name="Spatafora J.W."/>
            <person name="Crous P.W."/>
            <person name="Kodira C."/>
            <person name="Birren B.W."/>
            <person name="Galagan J.E."/>
            <person name="Torriani S.F."/>
            <person name="McDonald B.A."/>
            <person name="Oliver R.P."/>
        </authorList>
    </citation>
    <scope>NUCLEOTIDE SEQUENCE [LARGE SCALE GENOMIC DNA]</scope>
    <source>
        <strain evidence="2">SN15 / ATCC MYA-4574 / FGSC 10173</strain>
    </source>
</reference>
<dbReference type="KEGG" id="pno:SNOG_14377"/>
<evidence type="ECO:0000313" key="1">
    <source>
        <dbReference type="EMBL" id="EAT78248.1"/>
    </source>
</evidence>
<dbReference type="VEuPathDB" id="FungiDB:JI435_143770"/>
<dbReference type="AlphaFoldDB" id="Q0U1J7"/>
<organism evidence="1 2">
    <name type="scientific">Phaeosphaeria nodorum (strain SN15 / ATCC MYA-4574 / FGSC 10173)</name>
    <name type="common">Glume blotch fungus</name>
    <name type="synonym">Parastagonospora nodorum</name>
    <dbReference type="NCBI Taxonomy" id="321614"/>
    <lineage>
        <taxon>Eukaryota</taxon>
        <taxon>Fungi</taxon>
        <taxon>Dikarya</taxon>
        <taxon>Ascomycota</taxon>
        <taxon>Pezizomycotina</taxon>
        <taxon>Dothideomycetes</taxon>
        <taxon>Pleosporomycetidae</taxon>
        <taxon>Pleosporales</taxon>
        <taxon>Pleosporineae</taxon>
        <taxon>Phaeosphaeriaceae</taxon>
        <taxon>Parastagonospora</taxon>
    </lineage>
</organism>
<accession>Q0U1J7</accession>
<sequence length="211" mass="23430">MCLAPSESRTTNNFSDNIAHHDVDCRCSISSNHSRRTHILYLGLQIAAIDASQRLASLGSLKAVDLRLEQFAAFDFGKILVATRFADSGHSIPVVYSGKYHSAAALVMCTASNEDLGTTFRYDPKLSGMQLFVQTEVRSGRDLMVYQNLSTKLCLAVKALLKLLVLANRLLRASWTSNKIAASEHAFRMSTWQIRRAQPLRLAKINRGRMG</sequence>
<gene>
    <name evidence="1" type="ORF">SNOG_14377</name>
</gene>
<dbReference type="EMBL" id="CH445355">
    <property type="protein sequence ID" value="EAT78248.1"/>
    <property type="molecule type" value="Genomic_DNA"/>
</dbReference>
<dbReference type="RefSeq" id="XP_001804565.1">
    <property type="nucleotide sequence ID" value="XM_001804513.1"/>
</dbReference>